<gene>
    <name evidence="10" type="ORF">HNR50_002676</name>
</gene>
<evidence type="ECO:0000256" key="5">
    <source>
        <dbReference type="ARBA" id="ARBA00023136"/>
    </source>
</evidence>
<dbReference type="PANTHER" id="PTHR30572">
    <property type="entry name" value="MEMBRANE COMPONENT OF TRANSPORTER-RELATED"/>
    <property type="match status" value="1"/>
</dbReference>
<dbReference type="Pfam" id="PF02687">
    <property type="entry name" value="FtsX"/>
    <property type="match status" value="1"/>
</dbReference>
<dbReference type="GO" id="GO:0022857">
    <property type="term" value="F:transmembrane transporter activity"/>
    <property type="evidence" value="ECO:0007669"/>
    <property type="project" value="TreeGrafter"/>
</dbReference>
<evidence type="ECO:0000256" key="3">
    <source>
        <dbReference type="ARBA" id="ARBA00022692"/>
    </source>
</evidence>
<keyword evidence="2" id="KW-1003">Cell membrane</keyword>
<dbReference type="EMBL" id="JACHGJ010000005">
    <property type="protein sequence ID" value="MBB6481003.1"/>
    <property type="molecule type" value="Genomic_DNA"/>
</dbReference>
<evidence type="ECO:0000256" key="1">
    <source>
        <dbReference type="ARBA" id="ARBA00004651"/>
    </source>
</evidence>
<feature type="domain" description="MacB-like periplasmic core" evidence="9">
    <location>
        <begin position="21"/>
        <end position="242"/>
    </location>
</feature>
<name>A0A841RAQ6_9SPIO</name>
<evidence type="ECO:0000259" key="9">
    <source>
        <dbReference type="Pfam" id="PF12704"/>
    </source>
</evidence>
<feature type="transmembrane region" description="Helical" evidence="7">
    <location>
        <begin position="325"/>
        <end position="358"/>
    </location>
</feature>
<keyword evidence="3 7" id="KW-0812">Transmembrane</keyword>
<dbReference type="PANTHER" id="PTHR30572:SF4">
    <property type="entry name" value="ABC TRANSPORTER PERMEASE YTRF"/>
    <property type="match status" value="1"/>
</dbReference>
<dbReference type="Proteomes" id="UP000587760">
    <property type="component" value="Unassembled WGS sequence"/>
</dbReference>
<proteinExistence type="inferred from homology"/>
<evidence type="ECO:0000313" key="11">
    <source>
        <dbReference type="Proteomes" id="UP000587760"/>
    </source>
</evidence>
<keyword evidence="5 7" id="KW-0472">Membrane</keyword>
<comment type="caution">
    <text evidence="10">The sequence shown here is derived from an EMBL/GenBank/DDBJ whole genome shotgun (WGS) entry which is preliminary data.</text>
</comment>
<evidence type="ECO:0000256" key="2">
    <source>
        <dbReference type="ARBA" id="ARBA00022475"/>
    </source>
</evidence>
<comment type="subcellular location">
    <subcellularLocation>
        <location evidence="1">Cell membrane</location>
        <topology evidence="1">Multi-pass membrane protein</topology>
    </subcellularLocation>
</comment>
<evidence type="ECO:0000256" key="7">
    <source>
        <dbReference type="SAM" id="Phobius"/>
    </source>
</evidence>
<keyword evidence="4 7" id="KW-1133">Transmembrane helix</keyword>
<dbReference type="InterPro" id="IPR050250">
    <property type="entry name" value="Macrolide_Exporter_MacB"/>
</dbReference>
<comment type="similarity">
    <text evidence="6">Belongs to the ABC-4 integral membrane protein family.</text>
</comment>
<feature type="transmembrane region" description="Helical" evidence="7">
    <location>
        <begin position="276"/>
        <end position="304"/>
    </location>
</feature>
<dbReference type="RefSeq" id="WP_184747252.1">
    <property type="nucleotide sequence ID" value="NZ_JACHGJ010000005.1"/>
</dbReference>
<evidence type="ECO:0000256" key="6">
    <source>
        <dbReference type="ARBA" id="ARBA00038076"/>
    </source>
</evidence>
<evidence type="ECO:0000259" key="8">
    <source>
        <dbReference type="Pfam" id="PF02687"/>
    </source>
</evidence>
<accession>A0A841RAQ6</accession>
<sequence length="404" mass="45073">MNITEGLRQSLEVIRGNKVRSFLTMLGINFGVGCLIAISVVGLAFRDSVNSEMGRYGSTLLWVQTNWRAYASYEPRTYMSERDKTYFESALPGMISIESIFDANYTVSYKGNTTQTTVMGVEPAHFDMFSVNMEQGRLFMDDDIQNKRAVCILRPDIAATLFEDEDPLGKMVTINDRNFKVIGITERMGQGFISDGSDNNTIFVSQDYVATRIWDGRDIKYWFLIMKFDVLDNVNLAQERITHYLNTKYGKLRGEERFQIERLDTYVGMVDKILNIISVLVLVIAVISIVVGGLGIMNIMLVAVTERTREIGIRMAIGATSRDILVQFVIESIALCLIGGGTGIIFGATLAAVACAILEWKFMISLSIVLGALFISTSIGLIFGIYPSYKASKLMPIEALRSEV</sequence>
<evidence type="ECO:0000256" key="4">
    <source>
        <dbReference type="ARBA" id="ARBA00022989"/>
    </source>
</evidence>
<dbReference type="GO" id="GO:0005886">
    <property type="term" value="C:plasma membrane"/>
    <property type="evidence" value="ECO:0007669"/>
    <property type="project" value="UniProtKB-SubCell"/>
</dbReference>
<feature type="domain" description="ABC3 transporter permease C-terminal" evidence="8">
    <location>
        <begin position="283"/>
        <end position="393"/>
    </location>
</feature>
<dbReference type="AlphaFoldDB" id="A0A841RAQ6"/>
<feature type="transmembrane region" description="Helical" evidence="7">
    <location>
        <begin position="21"/>
        <end position="45"/>
    </location>
</feature>
<dbReference type="InterPro" id="IPR003838">
    <property type="entry name" value="ABC3_permease_C"/>
</dbReference>
<dbReference type="InterPro" id="IPR025857">
    <property type="entry name" value="MacB_PCD"/>
</dbReference>
<keyword evidence="11" id="KW-1185">Reference proteome</keyword>
<feature type="transmembrane region" description="Helical" evidence="7">
    <location>
        <begin position="364"/>
        <end position="386"/>
    </location>
</feature>
<protein>
    <submittedName>
        <fullName evidence="10">Putative ABC transport system permease protein</fullName>
    </submittedName>
</protein>
<evidence type="ECO:0000313" key="10">
    <source>
        <dbReference type="EMBL" id="MBB6481003.1"/>
    </source>
</evidence>
<organism evidence="10 11">
    <name type="scientific">Spirochaeta isovalerica</name>
    <dbReference type="NCBI Taxonomy" id="150"/>
    <lineage>
        <taxon>Bacteria</taxon>
        <taxon>Pseudomonadati</taxon>
        <taxon>Spirochaetota</taxon>
        <taxon>Spirochaetia</taxon>
        <taxon>Spirochaetales</taxon>
        <taxon>Spirochaetaceae</taxon>
        <taxon>Spirochaeta</taxon>
    </lineage>
</organism>
<reference evidence="10 11" key="1">
    <citation type="submission" date="2020-08" db="EMBL/GenBank/DDBJ databases">
        <title>Genomic Encyclopedia of Type Strains, Phase IV (KMG-IV): sequencing the most valuable type-strain genomes for metagenomic binning, comparative biology and taxonomic classification.</title>
        <authorList>
            <person name="Goeker M."/>
        </authorList>
    </citation>
    <scope>NUCLEOTIDE SEQUENCE [LARGE SCALE GENOMIC DNA]</scope>
    <source>
        <strain evidence="10 11">DSM 2461</strain>
    </source>
</reference>
<dbReference type="Pfam" id="PF12704">
    <property type="entry name" value="MacB_PCD"/>
    <property type="match status" value="1"/>
</dbReference>